<feature type="coiled-coil region" evidence="1">
    <location>
        <begin position="114"/>
        <end position="157"/>
    </location>
</feature>
<keyword evidence="2" id="KW-0732">Signal</keyword>
<sequence>MKKLLLTLFFFISLLNWAQKSSPVMGDAAVLIDLLKKDYNAINPDTRLEEINTDREKIIGILKSYLEDSKKSSLVIDKESIKKLDDSNTQYTRVLKAFNAVSKTTVTLNNGYNIKTAEEEISELQEQLLINKKKYFAVKYNNDNEQLLKIKEQYTDNPYLLEIVCLFIEKYKVLDANQMDYLAQNNYQSSIQKSLPFIGGDLAFETIIDGLSRFLAKRIKEELTLHAIDKIKKYLNDPKPENYSEELVVILPKTTNYLKRFDANQLLNFTDELKQLIEQDLNAILDNAKGLRLLPKIQNYIANNPDLEFAFDGLEIIPQLSKIKNPVDYFELLENSKALTNWRNNTDNSSKFNIAQGLRLASMLAYSLTVVENGEQKFASIDFLSNYGNETNFYFLYFGFLHQQNLKYFNIQFKKANDIFPFEVKKIMTTITVEKIRGGQSDFNFIKENLVNVAQYAEKIHTTAQSIKKKNKNNEEIEYEEIHGFVHDIIGFTEEIVATSDLLLKNDYNVIILPDSVSTSLTFKTKLIPYFAIAKTGNDLVLDLHQKKYSNAIIKAIEIPLYLNVKDQNFKNNLYNTKILLEQQSDLMTIRKAFNPNIKIEEVKNLKSPLTIVNLKLMDKKELKNTQEGLDVFLKSFDDSTLTLNQYKQNLKVFHNALIKDSTYLFANFGIDTEKINKNILDYLDSKGQSEKVQEHIKNKLIAYQKALFQSQILYQPDATLVLENELRDLFMAFAPDYITNNTVLKDTQALKIIHLLNDISLSATAEDVEKAIESFALPVGSSSLKERARSYYAINSFPGIMGGFEFSDHQDRATTLGFTAPVGFYIQPWGAFKKGTSIGLFIPIIDIAAPVRLRLDSNNDTQTLPEFNFNDIFSPGLYVIYGFRNSPFAVNLGMQYGPKLRDIPVGTDAFESVDSYRVNLGITIDIPLLTLSGKYKD</sequence>
<gene>
    <name evidence="3" type="ORF">LXD69_17020</name>
</gene>
<feature type="chain" id="PRO_5046486227" evidence="2">
    <location>
        <begin position="19"/>
        <end position="938"/>
    </location>
</feature>
<accession>A0ABY4HN09</accession>
<dbReference type="EMBL" id="CP090145">
    <property type="protein sequence ID" value="UOX33722.1"/>
    <property type="molecule type" value="Genomic_DNA"/>
</dbReference>
<evidence type="ECO:0000313" key="4">
    <source>
        <dbReference type="Proteomes" id="UP000830454"/>
    </source>
</evidence>
<reference evidence="3" key="2">
    <citation type="submission" date="2022-04" db="EMBL/GenBank/DDBJ databases">
        <title>Complete Genome Sequence of Flavobacterium sediminilitoris YSM-43, Isolated from a Tidal Sediment.</title>
        <authorList>
            <person name="Lee P.A."/>
        </authorList>
    </citation>
    <scope>NUCLEOTIDE SEQUENCE</scope>
    <source>
        <strain evidence="3">YSM-43</strain>
    </source>
</reference>
<proteinExistence type="predicted"/>
<dbReference type="Proteomes" id="UP000830454">
    <property type="component" value="Chromosome"/>
</dbReference>
<organism evidence="3 4">
    <name type="scientific">Flavobacterium sediminilitoris</name>
    <dbReference type="NCBI Taxonomy" id="2024526"/>
    <lineage>
        <taxon>Bacteria</taxon>
        <taxon>Pseudomonadati</taxon>
        <taxon>Bacteroidota</taxon>
        <taxon>Flavobacteriia</taxon>
        <taxon>Flavobacteriales</taxon>
        <taxon>Flavobacteriaceae</taxon>
        <taxon>Flavobacterium</taxon>
    </lineage>
</organism>
<evidence type="ECO:0000313" key="3">
    <source>
        <dbReference type="EMBL" id="UOX33722.1"/>
    </source>
</evidence>
<feature type="signal peptide" evidence="2">
    <location>
        <begin position="1"/>
        <end position="18"/>
    </location>
</feature>
<dbReference type="RefSeq" id="WP_246916254.1">
    <property type="nucleotide sequence ID" value="NZ_CP090145.1"/>
</dbReference>
<name>A0ABY4HN09_9FLAO</name>
<evidence type="ECO:0000256" key="2">
    <source>
        <dbReference type="SAM" id="SignalP"/>
    </source>
</evidence>
<protein>
    <submittedName>
        <fullName evidence="3">Uncharacterized protein</fullName>
    </submittedName>
</protein>
<keyword evidence="4" id="KW-1185">Reference proteome</keyword>
<keyword evidence="1" id="KW-0175">Coiled coil</keyword>
<reference evidence="3" key="1">
    <citation type="submission" date="2021-12" db="EMBL/GenBank/DDBJ databases">
        <authorList>
            <person name="Cha I.-T."/>
            <person name="Lee K.-E."/>
            <person name="Park S.-J."/>
        </authorList>
    </citation>
    <scope>NUCLEOTIDE SEQUENCE</scope>
    <source>
        <strain evidence="3">YSM-43</strain>
    </source>
</reference>
<evidence type="ECO:0000256" key="1">
    <source>
        <dbReference type="SAM" id="Coils"/>
    </source>
</evidence>